<evidence type="ECO:0000259" key="8">
    <source>
        <dbReference type="PROSITE" id="PS50206"/>
    </source>
</evidence>
<dbReference type="InterPro" id="IPR036873">
    <property type="entry name" value="Rhodanese-like_dom_sf"/>
</dbReference>
<keyword evidence="5 6" id="KW-0131">Cell cycle</keyword>
<accession>A0ABM0GQ97</accession>
<comment type="function">
    <text evidence="6">Tyrosine protein phosphatase which functions as a dosage-dependent inducer of mitotic progression.</text>
</comment>
<dbReference type="PROSITE" id="PS50206">
    <property type="entry name" value="RHODANESE_3"/>
    <property type="match status" value="1"/>
</dbReference>
<feature type="compositionally biased region" description="Low complexity" evidence="7">
    <location>
        <begin position="118"/>
        <end position="138"/>
    </location>
</feature>
<evidence type="ECO:0000313" key="9">
    <source>
        <dbReference type="Proteomes" id="UP000694865"/>
    </source>
</evidence>
<feature type="region of interest" description="Disordered" evidence="7">
    <location>
        <begin position="61"/>
        <end position="80"/>
    </location>
</feature>
<dbReference type="RefSeq" id="XP_002734947.1">
    <property type="nucleotide sequence ID" value="XM_002734901.2"/>
</dbReference>
<gene>
    <name evidence="10" type="primary">LOC100375817</name>
</gene>
<dbReference type="Pfam" id="PF06617">
    <property type="entry name" value="M-inducer_phosp"/>
    <property type="match status" value="1"/>
</dbReference>
<comment type="similarity">
    <text evidence="1 6">Belongs to the MPI phosphatase family.</text>
</comment>
<feature type="region of interest" description="Disordered" evidence="7">
    <location>
        <begin position="115"/>
        <end position="144"/>
    </location>
</feature>
<evidence type="ECO:0000256" key="1">
    <source>
        <dbReference type="ARBA" id="ARBA00011065"/>
    </source>
</evidence>
<keyword evidence="2 6" id="KW-0132">Cell division</keyword>
<evidence type="ECO:0000313" key="10">
    <source>
        <dbReference type="RefSeq" id="XP_002734947.1"/>
    </source>
</evidence>
<feature type="compositionally biased region" description="Low complexity" evidence="7">
    <location>
        <begin position="61"/>
        <end position="76"/>
    </location>
</feature>
<feature type="region of interest" description="Disordered" evidence="7">
    <location>
        <begin position="225"/>
        <end position="246"/>
    </location>
</feature>
<dbReference type="PANTHER" id="PTHR10828">
    <property type="entry name" value="M-PHASE INDUCER PHOSPHATASE DUAL SPECIFICITY PHOSPHATASE CDC25"/>
    <property type="match status" value="1"/>
</dbReference>
<dbReference type="Pfam" id="PF00581">
    <property type="entry name" value="Rhodanese"/>
    <property type="match status" value="1"/>
</dbReference>
<keyword evidence="4 6" id="KW-0904">Protein phosphatase</keyword>
<protein>
    <recommendedName>
        <fullName evidence="6">M-phase inducer phosphatase</fullName>
        <ecNumber evidence="6">3.1.3.48</ecNumber>
    </recommendedName>
</protein>
<dbReference type="PANTHER" id="PTHR10828:SF17">
    <property type="entry name" value="PROTEIN-TYROSINE-PHOSPHATASE"/>
    <property type="match status" value="1"/>
</dbReference>
<dbReference type="PRINTS" id="PR00716">
    <property type="entry name" value="MPIPHPHTASE"/>
</dbReference>
<name>A0ABM0GQ97_SACKO</name>
<feature type="region of interest" description="Disordered" evidence="7">
    <location>
        <begin position="339"/>
        <end position="383"/>
    </location>
</feature>
<feature type="compositionally biased region" description="Polar residues" evidence="7">
    <location>
        <begin position="356"/>
        <end position="367"/>
    </location>
</feature>
<dbReference type="Gene3D" id="3.40.250.10">
    <property type="entry name" value="Rhodanese-like domain"/>
    <property type="match status" value="1"/>
</dbReference>
<organism evidence="9 10">
    <name type="scientific">Saccoglossus kowalevskii</name>
    <name type="common">Acorn worm</name>
    <dbReference type="NCBI Taxonomy" id="10224"/>
    <lineage>
        <taxon>Eukaryota</taxon>
        <taxon>Metazoa</taxon>
        <taxon>Hemichordata</taxon>
        <taxon>Enteropneusta</taxon>
        <taxon>Harrimaniidae</taxon>
        <taxon>Saccoglossus</taxon>
    </lineage>
</organism>
<dbReference type="CDD" id="cd01530">
    <property type="entry name" value="Cdc25"/>
    <property type="match status" value="1"/>
</dbReference>
<feature type="domain" description="Rhodanese" evidence="8">
    <location>
        <begin position="472"/>
        <end position="579"/>
    </location>
</feature>
<dbReference type="GeneID" id="100375817"/>
<evidence type="ECO:0000256" key="7">
    <source>
        <dbReference type="SAM" id="MobiDB-lite"/>
    </source>
</evidence>
<evidence type="ECO:0000256" key="5">
    <source>
        <dbReference type="ARBA" id="ARBA00023306"/>
    </source>
</evidence>
<dbReference type="SUPFAM" id="SSF52821">
    <property type="entry name" value="Rhodanese/Cell cycle control phosphatase"/>
    <property type="match status" value="1"/>
</dbReference>
<keyword evidence="3 6" id="KW-0378">Hydrolase</keyword>
<evidence type="ECO:0000256" key="2">
    <source>
        <dbReference type="ARBA" id="ARBA00022618"/>
    </source>
</evidence>
<sequence>MATQSTARGSLSLPLDSNEMYSPCFVSRASSFSPMTDLALNLSGLSTSMDATPKRRLSLSNLDLSSTPQRPSSLSSDAGCCLDSPSPIESPAIQMSFDQPCFSFATMLSADNECNQADQNENSNGSSSSGFQSDSENSNDGENFPCVINRKKLVIKRPSAFKRINSMPVSLTSASRQCNKDIQFINSAIPFEKTLFQEKENFSMARPSSKVGLSTHDDFKFVEPLPPRKPLGNGSNNYSGSTPPKKRPISAPATLFNFGSPVSLSKSTLTSTEDDDDDGFLELLDTEALESNPMEISGMSNLLSAPIHTDQGSDSIDGCCDLPLNLATKFTDTPTLGSRTKRGLFRSPSVPCAMSRTKNSMHRSSSFLKRPERPVDMHSPIQSKRKCSVASPSVFDKFTTRAEPSCKLNRSKSIANTAHIDRALMVGGDQQNLIGDFSKAFSLPLTKSNHQDLKSISSETMRDVLNNKYDIDYKIIDCRYPYEYNGGHIQGAKNIYTKDAIMEEFLKPGNCKRNESGKPQVLIFHCEFSSERAPKLYRFLRNKDRDANKDNYPALNYPELYLLHKGYKEFYETQKEFCDPKNYVIMLHKDHANDLRHFRLKSRSWAGERSRTTGLSSRFKNF</sequence>
<evidence type="ECO:0000256" key="4">
    <source>
        <dbReference type="ARBA" id="ARBA00022912"/>
    </source>
</evidence>
<feature type="compositionally biased region" description="Polar residues" evidence="7">
    <location>
        <begin position="233"/>
        <end position="242"/>
    </location>
</feature>
<dbReference type="Proteomes" id="UP000694865">
    <property type="component" value="Unplaced"/>
</dbReference>
<dbReference type="EC" id="3.1.3.48" evidence="6"/>
<dbReference type="SMART" id="SM00450">
    <property type="entry name" value="RHOD"/>
    <property type="match status" value="1"/>
</dbReference>
<evidence type="ECO:0000256" key="6">
    <source>
        <dbReference type="RuleBase" id="RU368028"/>
    </source>
</evidence>
<proteinExistence type="inferred from homology"/>
<reference evidence="10" key="1">
    <citation type="submission" date="2025-08" db="UniProtKB">
        <authorList>
            <consortium name="RefSeq"/>
        </authorList>
    </citation>
    <scope>IDENTIFICATION</scope>
    <source>
        <tissue evidence="10">Testes</tissue>
    </source>
</reference>
<keyword evidence="9" id="KW-1185">Reference proteome</keyword>
<dbReference type="InterPro" id="IPR001763">
    <property type="entry name" value="Rhodanese-like_dom"/>
</dbReference>
<dbReference type="InterPro" id="IPR000751">
    <property type="entry name" value="MPI_Phosphatase"/>
</dbReference>
<comment type="catalytic activity">
    <reaction evidence="6">
        <text>O-phospho-L-tyrosyl-[protein] + H2O = L-tyrosyl-[protein] + phosphate</text>
        <dbReference type="Rhea" id="RHEA:10684"/>
        <dbReference type="Rhea" id="RHEA-COMP:10136"/>
        <dbReference type="Rhea" id="RHEA-COMP:20101"/>
        <dbReference type="ChEBI" id="CHEBI:15377"/>
        <dbReference type="ChEBI" id="CHEBI:43474"/>
        <dbReference type="ChEBI" id="CHEBI:46858"/>
        <dbReference type="ChEBI" id="CHEBI:61978"/>
        <dbReference type="EC" id="3.1.3.48"/>
    </reaction>
</comment>
<keyword evidence="6" id="KW-0498">Mitosis</keyword>
<evidence type="ECO:0000256" key="3">
    <source>
        <dbReference type="ARBA" id="ARBA00022801"/>
    </source>
</evidence>